<gene>
    <name evidence="1" type="ORF">H3V53_15010</name>
</gene>
<keyword evidence="2" id="KW-1185">Reference proteome</keyword>
<evidence type="ECO:0000313" key="2">
    <source>
        <dbReference type="Proteomes" id="UP001386437"/>
    </source>
</evidence>
<proteinExistence type="predicted"/>
<name>A0ABU8ISN0_9BURK</name>
<evidence type="ECO:0000313" key="1">
    <source>
        <dbReference type="EMBL" id="MEI5998469.1"/>
    </source>
</evidence>
<sequence length="94" mass="10755">MLQKAIVSQELARRLALSENPSRISEKWGFCEKQRVSAQAVATLPIRQFEATILYLWSDGTATVKFDFDIPFDAERELVKSGRVDLHYLTRLPS</sequence>
<dbReference type="RefSeq" id="WP_336598621.1">
    <property type="nucleotide sequence ID" value="NZ_JACFYJ010000021.1"/>
</dbReference>
<dbReference type="Proteomes" id="UP001386437">
    <property type="component" value="Unassembled WGS sequence"/>
</dbReference>
<protein>
    <recommendedName>
        <fullName evidence="3">Helix-turn-helix domain-containing protein</fullName>
    </recommendedName>
</protein>
<dbReference type="EMBL" id="JACFYJ010000021">
    <property type="protein sequence ID" value="MEI5998469.1"/>
    <property type="molecule type" value="Genomic_DNA"/>
</dbReference>
<evidence type="ECO:0008006" key="3">
    <source>
        <dbReference type="Google" id="ProtNLM"/>
    </source>
</evidence>
<organism evidence="1 2">
    <name type="scientific">Paraburkholderia bengalensis</name>
    <dbReference type="NCBI Taxonomy" id="2747562"/>
    <lineage>
        <taxon>Bacteria</taxon>
        <taxon>Pseudomonadati</taxon>
        <taxon>Pseudomonadota</taxon>
        <taxon>Betaproteobacteria</taxon>
        <taxon>Burkholderiales</taxon>
        <taxon>Burkholderiaceae</taxon>
        <taxon>Paraburkholderia</taxon>
    </lineage>
</organism>
<accession>A0ABU8ISN0</accession>
<reference evidence="1 2" key="1">
    <citation type="journal article" date="2022" name="Arch. Microbiol.">
        <title>Paraburkholderia bengalensis sp. nov. isolated from roots of Oryza sativa, IR64.</title>
        <authorList>
            <person name="Nag P."/>
            <person name="Mondal N."/>
            <person name="Sarkar J."/>
            <person name="Das S."/>
        </authorList>
    </citation>
    <scope>NUCLEOTIDE SEQUENCE [LARGE SCALE GENOMIC DNA]</scope>
    <source>
        <strain evidence="1 2">IR64_4_BI</strain>
    </source>
</reference>
<comment type="caution">
    <text evidence="1">The sequence shown here is derived from an EMBL/GenBank/DDBJ whole genome shotgun (WGS) entry which is preliminary data.</text>
</comment>